<dbReference type="PANTHER" id="PTHR39610:SF1">
    <property type="match status" value="1"/>
</dbReference>
<accession>A0A151GDS4</accession>
<protein>
    <submittedName>
        <fullName evidence="3">Uncharacterized protein</fullName>
    </submittedName>
</protein>
<comment type="caution">
    <text evidence="3">The sequence shown here is derived from an EMBL/GenBank/DDBJ whole genome shotgun (WGS) entry which is preliminary data.</text>
</comment>
<evidence type="ECO:0000313" key="3">
    <source>
        <dbReference type="EMBL" id="KYK55203.1"/>
    </source>
</evidence>
<dbReference type="EMBL" id="LAYC01000003">
    <property type="protein sequence ID" value="KYK55203.1"/>
    <property type="molecule type" value="Genomic_DNA"/>
</dbReference>
<gene>
    <name evidence="3" type="ORF">DCS_07165</name>
</gene>
<reference evidence="3 4" key="1">
    <citation type="journal article" date="2016" name="Sci. Rep.">
        <title>Insights into Adaptations to a Near-Obligate Nematode Endoparasitic Lifestyle from the Finished Genome of Drechmeria coniospora.</title>
        <authorList>
            <person name="Zhang L."/>
            <person name="Zhou Z."/>
            <person name="Guo Q."/>
            <person name="Fokkens L."/>
            <person name="Miskei M."/>
            <person name="Pocsi I."/>
            <person name="Zhang W."/>
            <person name="Chen M."/>
            <person name="Wang L."/>
            <person name="Sun Y."/>
            <person name="Donzelli B.G."/>
            <person name="Gibson D.M."/>
            <person name="Nelson D.R."/>
            <person name="Luo J.G."/>
            <person name="Rep M."/>
            <person name="Liu H."/>
            <person name="Yang S."/>
            <person name="Wang J."/>
            <person name="Krasnoff S.B."/>
            <person name="Xu Y."/>
            <person name="Molnar I."/>
            <person name="Lin M."/>
        </authorList>
    </citation>
    <scope>NUCLEOTIDE SEQUENCE [LARGE SCALE GENOMIC DNA]</scope>
    <source>
        <strain evidence="3 4">ARSEF 6962</strain>
    </source>
</reference>
<feature type="compositionally biased region" description="Polar residues" evidence="2">
    <location>
        <begin position="215"/>
        <end position="226"/>
    </location>
</feature>
<feature type="region of interest" description="Disordered" evidence="2">
    <location>
        <begin position="1"/>
        <end position="135"/>
    </location>
</feature>
<evidence type="ECO:0000256" key="1">
    <source>
        <dbReference type="SAM" id="Coils"/>
    </source>
</evidence>
<dbReference type="GeneID" id="63719808"/>
<sequence length="415" mass="44067">MPDLNSVPASPRSLASSRRQSYQMPPSRVSPSPLLNIFPSNQEAVIRGHNRSHSQGQGQGQSQSQSNSQGQSQSQSQNPSHRHSRNPSLGHGISAFPPPPSPSPFTTMQQPLRSLSSESGVGPGPGPLRHPRPMTASDLHMQLEKEQEAVVNRLTRELSLLRAAQNASVVSNSSSASATASTTHEPVTEASLLSGSGFSIPTARRHHRNSSSASQHFPMTQLASSYESRHPTARMGQPVSLSRHDGTSSRVSRTDSPGPHGSSLGPTSYYHQQRVPPAGSLPMGSAPGGGSMADQMSPGLMPATFRYEETAFYRNELETAKKENEMLKRRIRELERVVQSRVRSESVSTSASANVLPVSNAAIAGPRDAATTRPGRGRGMTSQSMASVNSVAVGVPEDEVKVGESAASSGLGNRP</sequence>
<dbReference type="STRING" id="98403.A0A151GDS4"/>
<dbReference type="Proteomes" id="UP000076580">
    <property type="component" value="Chromosome 03"/>
</dbReference>
<feature type="compositionally biased region" description="Low complexity" evidence="2">
    <location>
        <begin position="53"/>
        <end position="79"/>
    </location>
</feature>
<name>A0A151GDS4_DRECN</name>
<keyword evidence="1" id="KW-0175">Coiled coil</keyword>
<feature type="coiled-coil region" evidence="1">
    <location>
        <begin position="310"/>
        <end position="337"/>
    </location>
</feature>
<proteinExistence type="predicted"/>
<dbReference type="RefSeq" id="XP_040654555.1">
    <property type="nucleotide sequence ID" value="XM_040804451.1"/>
</dbReference>
<dbReference type="AlphaFoldDB" id="A0A151GDS4"/>
<feature type="region of interest" description="Disordered" evidence="2">
    <location>
        <begin position="365"/>
        <end position="388"/>
    </location>
</feature>
<dbReference type="InParanoid" id="A0A151GDS4"/>
<evidence type="ECO:0000313" key="4">
    <source>
        <dbReference type="Proteomes" id="UP000076580"/>
    </source>
</evidence>
<keyword evidence="4" id="KW-1185">Reference proteome</keyword>
<organism evidence="3 4">
    <name type="scientific">Drechmeria coniospora</name>
    <name type="common">Nematophagous fungus</name>
    <name type="synonym">Meria coniospora</name>
    <dbReference type="NCBI Taxonomy" id="98403"/>
    <lineage>
        <taxon>Eukaryota</taxon>
        <taxon>Fungi</taxon>
        <taxon>Dikarya</taxon>
        <taxon>Ascomycota</taxon>
        <taxon>Pezizomycotina</taxon>
        <taxon>Sordariomycetes</taxon>
        <taxon>Hypocreomycetidae</taxon>
        <taxon>Hypocreales</taxon>
        <taxon>Ophiocordycipitaceae</taxon>
        <taxon>Drechmeria</taxon>
    </lineage>
</organism>
<evidence type="ECO:0000256" key="2">
    <source>
        <dbReference type="SAM" id="MobiDB-lite"/>
    </source>
</evidence>
<feature type="region of interest" description="Disordered" evidence="2">
    <location>
        <begin position="165"/>
        <end position="296"/>
    </location>
</feature>
<dbReference type="PANTHER" id="PTHR39610">
    <property type="entry name" value="BZIP DOMAIN-CONTAINING PROTEIN-RELATED"/>
    <property type="match status" value="1"/>
</dbReference>
<feature type="compositionally biased region" description="Low complexity" evidence="2">
    <location>
        <begin position="1"/>
        <end position="21"/>
    </location>
</feature>
<feature type="compositionally biased region" description="Low complexity" evidence="2">
    <location>
        <begin position="165"/>
        <end position="182"/>
    </location>
</feature>